<evidence type="ECO:0000313" key="3">
    <source>
        <dbReference type="Proteomes" id="UP000193560"/>
    </source>
</evidence>
<accession>A0A1X2IX67</accession>
<dbReference type="EMBL" id="MCGE01000003">
    <property type="protein sequence ID" value="ORZ23648.1"/>
    <property type="molecule type" value="Genomic_DNA"/>
</dbReference>
<dbReference type="Proteomes" id="UP000193560">
    <property type="component" value="Unassembled WGS sequence"/>
</dbReference>
<keyword evidence="3" id="KW-1185">Reference proteome</keyword>
<feature type="compositionally biased region" description="Basic and acidic residues" evidence="1">
    <location>
        <begin position="1"/>
        <end position="16"/>
    </location>
</feature>
<feature type="region of interest" description="Disordered" evidence="1">
    <location>
        <begin position="45"/>
        <end position="94"/>
    </location>
</feature>
<dbReference type="AlphaFoldDB" id="A0A1X2IX67"/>
<feature type="region of interest" description="Disordered" evidence="1">
    <location>
        <begin position="148"/>
        <end position="177"/>
    </location>
</feature>
<sequence length="271" mass="31105">MTKRSHNDSLDGDHMDGSLNTMKRPVYYRQNSVISRFESLRRQYSENNYYDPYQQEQVQQQGKRKTMADDDNDDDNSSSQHQDPEGRPTKRRKSFTSMVKSGVIQSVLFGSALALTAFDYLQATTPSLKRSTSLCSMEALAASSHITTSSMDDTNNKWSAGRSSNHFNTNKQKKSMRGHGVDFSSYFYRSPTFEKRMQKTEQLIRGICLDQQYAFNQHFAPSTTGTRDDLCWGIVNKDDYDVSFTTMPPPKPKRTFSYLQKQKNMLFSDTA</sequence>
<feature type="region of interest" description="Disordered" evidence="1">
    <location>
        <begin position="1"/>
        <end position="25"/>
    </location>
</feature>
<feature type="compositionally biased region" description="Polar residues" evidence="1">
    <location>
        <begin position="148"/>
        <end position="170"/>
    </location>
</feature>
<organism evidence="2 3">
    <name type="scientific">Absidia repens</name>
    <dbReference type="NCBI Taxonomy" id="90262"/>
    <lineage>
        <taxon>Eukaryota</taxon>
        <taxon>Fungi</taxon>
        <taxon>Fungi incertae sedis</taxon>
        <taxon>Mucoromycota</taxon>
        <taxon>Mucoromycotina</taxon>
        <taxon>Mucoromycetes</taxon>
        <taxon>Mucorales</taxon>
        <taxon>Cunninghamellaceae</taxon>
        <taxon>Absidia</taxon>
    </lineage>
</organism>
<comment type="caution">
    <text evidence="2">The sequence shown here is derived from an EMBL/GenBank/DDBJ whole genome shotgun (WGS) entry which is preliminary data.</text>
</comment>
<evidence type="ECO:0000313" key="2">
    <source>
        <dbReference type="EMBL" id="ORZ23648.1"/>
    </source>
</evidence>
<name>A0A1X2IX67_9FUNG</name>
<evidence type="ECO:0000256" key="1">
    <source>
        <dbReference type="SAM" id="MobiDB-lite"/>
    </source>
</evidence>
<protein>
    <submittedName>
        <fullName evidence="2">Uncharacterized protein</fullName>
    </submittedName>
</protein>
<reference evidence="2 3" key="1">
    <citation type="submission" date="2016-07" db="EMBL/GenBank/DDBJ databases">
        <title>Pervasive Adenine N6-methylation of Active Genes in Fungi.</title>
        <authorList>
            <consortium name="DOE Joint Genome Institute"/>
            <person name="Mondo S.J."/>
            <person name="Dannebaum R.O."/>
            <person name="Kuo R.C."/>
            <person name="Labutti K."/>
            <person name="Haridas S."/>
            <person name="Kuo A."/>
            <person name="Salamov A."/>
            <person name="Ahrendt S.R."/>
            <person name="Lipzen A."/>
            <person name="Sullivan W."/>
            <person name="Andreopoulos W.B."/>
            <person name="Clum A."/>
            <person name="Lindquist E."/>
            <person name="Daum C."/>
            <person name="Ramamoorthy G.K."/>
            <person name="Gryganskyi A."/>
            <person name="Culley D."/>
            <person name="Magnuson J.K."/>
            <person name="James T.Y."/>
            <person name="O'Malley M.A."/>
            <person name="Stajich J.E."/>
            <person name="Spatafora J.W."/>
            <person name="Visel A."/>
            <person name="Grigoriev I.V."/>
        </authorList>
    </citation>
    <scope>NUCLEOTIDE SEQUENCE [LARGE SCALE GENOMIC DNA]</scope>
    <source>
        <strain evidence="2 3">NRRL 1336</strain>
    </source>
</reference>
<dbReference type="OrthoDB" id="2280939at2759"/>
<gene>
    <name evidence="2" type="ORF">BCR42DRAFT_405207</name>
</gene>
<proteinExistence type="predicted"/>